<dbReference type="GO" id="GO:0017148">
    <property type="term" value="P:negative regulation of translation"/>
    <property type="evidence" value="ECO:0007669"/>
    <property type="project" value="InterPro"/>
</dbReference>
<keyword evidence="5" id="KW-0539">Nucleus</keyword>
<evidence type="ECO:0000256" key="2">
    <source>
        <dbReference type="ARBA" id="ARBA00022491"/>
    </source>
</evidence>
<dbReference type="Pfam" id="PF12842">
    <property type="entry name" value="DUF3819"/>
    <property type="match status" value="1"/>
</dbReference>
<feature type="domain" description="CCR4-Not complex component Not1 C-terminal" evidence="7">
    <location>
        <begin position="1920"/>
        <end position="2267"/>
    </location>
</feature>
<dbReference type="InterPro" id="IPR024557">
    <property type="entry name" value="CNOT1_dom_4"/>
</dbReference>
<dbReference type="Proteomes" id="UP000693970">
    <property type="component" value="Unassembled WGS sequence"/>
</dbReference>
<dbReference type="InterPro" id="IPR055454">
    <property type="entry name" value="CNOT1-like_NOT1_connector"/>
</dbReference>
<proteinExistence type="predicted"/>
<dbReference type="OrthoDB" id="1933107at2759"/>
<evidence type="ECO:0000259" key="11">
    <source>
        <dbReference type="Pfam" id="PF16418"/>
    </source>
</evidence>
<keyword evidence="3" id="KW-0805">Transcription regulation</keyword>
<dbReference type="GO" id="GO:0060090">
    <property type="term" value="F:molecular adaptor activity"/>
    <property type="evidence" value="ECO:0007669"/>
    <property type="project" value="TreeGrafter"/>
</dbReference>
<dbReference type="InterPro" id="IPR007196">
    <property type="entry name" value="CCR4-Not_Not1_C"/>
</dbReference>
<feature type="domain" description="CCR4-NOT transcription complex subunit 1 HEAT repeat" evidence="11">
    <location>
        <begin position="458"/>
        <end position="594"/>
    </location>
</feature>
<evidence type="ECO:0000259" key="12">
    <source>
        <dbReference type="Pfam" id="PF25097"/>
    </source>
</evidence>
<protein>
    <submittedName>
        <fullName evidence="13">CCR4-Not complex component, Not1</fullName>
    </submittedName>
</protein>
<dbReference type="FunFam" id="1.25.40.840:FF:000003">
    <property type="entry name" value="Transcription regulator"/>
    <property type="match status" value="1"/>
</dbReference>
<dbReference type="Pfam" id="PF16417">
    <property type="entry name" value="CNOT1_TTP_bind"/>
    <property type="match status" value="1"/>
</dbReference>
<dbReference type="GO" id="GO:0005634">
    <property type="term" value="C:nucleus"/>
    <property type="evidence" value="ECO:0007669"/>
    <property type="project" value="UniProtKB-SubCell"/>
</dbReference>
<evidence type="ECO:0000256" key="6">
    <source>
        <dbReference type="SAM" id="MobiDB-lite"/>
    </source>
</evidence>
<dbReference type="GO" id="GO:0000288">
    <property type="term" value="P:nuclear-transcribed mRNA catabolic process, deadenylation-dependent decay"/>
    <property type="evidence" value="ECO:0007669"/>
    <property type="project" value="TreeGrafter"/>
</dbReference>
<reference evidence="13" key="1">
    <citation type="journal article" date="2021" name="Sci. Rep.">
        <title>Diploid genomic architecture of Nitzschia inconspicua, an elite biomass production diatom.</title>
        <authorList>
            <person name="Oliver A."/>
            <person name="Podell S."/>
            <person name="Pinowska A."/>
            <person name="Traller J.C."/>
            <person name="Smith S.R."/>
            <person name="McClure R."/>
            <person name="Beliaev A."/>
            <person name="Bohutskyi P."/>
            <person name="Hill E.A."/>
            <person name="Rabines A."/>
            <person name="Zheng H."/>
            <person name="Allen L.Z."/>
            <person name="Kuo A."/>
            <person name="Grigoriev I.V."/>
            <person name="Allen A.E."/>
            <person name="Hazlebeck D."/>
            <person name="Allen E.E."/>
        </authorList>
    </citation>
    <scope>NUCLEOTIDE SEQUENCE</scope>
    <source>
        <strain evidence="13">Hildebrandi</strain>
    </source>
</reference>
<dbReference type="InterPro" id="IPR032194">
    <property type="entry name" value="CNOT1_HEAT"/>
</dbReference>
<dbReference type="InterPro" id="IPR040398">
    <property type="entry name" value="Not1"/>
</dbReference>
<dbReference type="InterPro" id="IPR032191">
    <property type="entry name" value="CNOT1_CAF1_bind"/>
</dbReference>
<feature type="compositionally biased region" description="Low complexity" evidence="6">
    <location>
        <begin position="1703"/>
        <end position="1718"/>
    </location>
</feature>
<evidence type="ECO:0000313" key="14">
    <source>
        <dbReference type="Proteomes" id="UP000693970"/>
    </source>
</evidence>
<evidence type="ECO:0000259" key="7">
    <source>
        <dbReference type="Pfam" id="PF04054"/>
    </source>
</evidence>
<dbReference type="EMBL" id="JAGRRH010000001">
    <property type="protein sequence ID" value="KAG7374281.1"/>
    <property type="molecule type" value="Genomic_DNA"/>
</dbReference>
<feature type="domain" description="CCR4-NOT transcription complex subunit 1" evidence="8">
    <location>
        <begin position="1239"/>
        <end position="1389"/>
    </location>
</feature>
<evidence type="ECO:0000256" key="5">
    <source>
        <dbReference type="ARBA" id="ARBA00023242"/>
    </source>
</evidence>
<dbReference type="PANTHER" id="PTHR13162">
    <property type="entry name" value="CCR4-NOT TRANSCRIPTION COMPLEX"/>
    <property type="match status" value="1"/>
</dbReference>
<reference evidence="13" key="2">
    <citation type="submission" date="2021-04" db="EMBL/GenBank/DDBJ databases">
        <authorList>
            <person name="Podell S."/>
        </authorList>
    </citation>
    <scope>NUCLEOTIDE SEQUENCE</scope>
    <source>
        <strain evidence="13">Hildebrandi</strain>
    </source>
</reference>
<feature type="compositionally biased region" description="Low complexity" evidence="6">
    <location>
        <begin position="876"/>
        <end position="891"/>
    </location>
</feature>
<feature type="region of interest" description="Disordered" evidence="6">
    <location>
        <begin position="1703"/>
        <end position="1739"/>
    </location>
</feature>
<evidence type="ECO:0000256" key="1">
    <source>
        <dbReference type="ARBA" id="ARBA00004123"/>
    </source>
</evidence>
<dbReference type="GO" id="GO:0000932">
    <property type="term" value="C:P-body"/>
    <property type="evidence" value="ECO:0007669"/>
    <property type="project" value="TreeGrafter"/>
</dbReference>
<dbReference type="InterPro" id="IPR032193">
    <property type="entry name" value="CNOT1_TTP_bind"/>
</dbReference>
<dbReference type="Pfam" id="PF16418">
    <property type="entry name" value="CNOT1_HEAT"/>
    <property type="match status" value="1"/>
</dbReference>
<evidence type="ECO:0000259" key="8">
    <source>
        <dbReference type="Pfam" id="PF12842"/>
    </source>
</evidence>
<dbReference type="CDD" id="cd20710">
    <property type="entry name" value="NOT1_connector"/>
    <property type="match status" value="1"/>
</dbReference>
<keyword evidence="4" id="KW-0804">Transcription</keyword>
<keyword evidence="14" id="KW-1185">Reference proteome</keyword>
<feature type="domain" description="CCR4-NOT transcription complex subunit 1-like NOT1 connector" evidence="12">
    <location>
        <begin position="1535"/>
        <end position="1678"/>
    </location>
</feature>
<evidence type="ECO:0000256" key="4">
    <source>
        <dbReference type="ARBA" id="ARBA00023163"/>
    </source>
</evidence>
<evidence type="ECO:0000256" key="3">
    <source>
        <dbReference type="ARBA" id="ARBA00023015"/>
    </source>
</evidence>
<feature type="region of interest" description="Disordered" evidence="6">
    <location>
        <begin position="1439"/>
        <end position="1467"/>
    </location>
</feature>
<organism evidence="13 14">
    <name type="scientific">Nitzschia inconspicua</name>
    <dbReference type="NCBI Taxonomy" id="303405"/>
    <lineage>
        <taxon>Eukaryota</taxon>
        <taxon>Sar</taxon>
        <taxon>Stramenopiles</taxon>
        <taxon>Ochrophyta</taxon>
        <taxon>Bacillariophyta</taxon>
        <taxon>Bacillariophyceae</taxon>
        <taxon>Bacillariophycidae</taxon>
        <taxon>Bacillariales</taxon>
        <taxon>Bacillariaceae</taxon>
        <taxon>Nitzschia</taxon>
    </lineage>
</organism>
<comment type="subcellular location">
    <subcellularLocation>
        <location evidence="1">Nucleus</location>
    </subcellularLocation>
</comment>
<dbReference type="Pfam" id="PF04054">
    <property type="entry name" value="Not1"/>
    <property type="match status" value="1"/>
</dbReference>
<dbReference type="PANTHER" id="PTHR13162:SF8">
    <property type="entry name" value="CCR4-NOT TRANSCRIPTION COMPLEX SUBUNIT 1"/>
    <property type="match status" value="1"/>
</dbReference>
<gene>
    <name evidence="13" type="ORF">IV203_013376</name>
</gene>
<keyword evidence="2" id="KW-0678">Repressor</keyword>
<accession>A0A9K3M8N5</accession>
<comment type="caution">
    <text evidence="13">The sequence shown here is derived from an EMBL/GenBank/DDBJ whole genome shotgun (WGS) entry which is preliminary data.</text>
</comment>
<feature type="domain" description="CCR4-NOT transcription complex subunit 1 CAF1-binding" evidence="9">
    <location>
        <begin position="928"/>
        <end position="1138"/>
    </location>
</feature>
<dbReference type="GO" id="GO:0030015">
    <property type="term" value="C:CCR4-NOT core complex"/>
    <property type="evidence" value="ECO:0007669"/>
    <property type="project" value="InterPro"/>
</dbReference>
<sequence length="2282" mass="251406">MSEIGQGQQEHHRSIELSFNNPVSISSTTVPFANDRSPPNKNPRLGELFVDVPLDAGLLKGGIAPFKFHHLWCKYQAKLLIQKGTKRSNESDNDAIELYFAAQKATEKGPVLSFWEASVIEQVVTILERHPVFKERDIDTSQVVERLLQQNPRKILFAAMDSIQSNQETGSNMLGALASGLSNNGLFSDGSDSSAGISKILQDIGPACTRNAMTFREILAEITATSPSGVNESALARIIHFFSDKGRGSDGSSLIGVSSALLGSLIPGRGNEMSVDGWNIRTVIEVLEQDYTSREWAMVAKCWDFPGFVLKDLEQFLSLMDLFRAGARANPPLTALTSQWRNTAGQLSILECIVTGRQDIFPVPLNEAEAEDAATSAPGVAGIDPKCFASMEILQRLLFLSDVPSLYRRVRDLFVKGLLGCPEVLLCALVRLQLQVANTPPQAGRDALGSAGLQIKTELMRELIPLFFRPTSHHRVQNAPGALRRLYAISPNTVTAACFEAWRSTVGDSPQLRVATLVHIINIARLLPNPADAVASLLNGSKDPEFSVAIAFVMADNEYLQLKPWLVEKLSNKSTITIFAPSIISYIAKTHSASQPRGSEPTPLVSLENIAITMQLMQSLDASVLSQPFSNADRRQMQDTTLGDNVKAVTEACIAAHPNLRNSLSIKNTSNGGGTNAAASISSGASDDVEEMATAYFQKIYTSEQSIGEVVEMLKRFKTSGNTKENEIFACMVHNLFDEYRFFSKYPEKELRITGILFGTLIQEQLVSSITLGIALRYVLEALRKQPSPPGSTTSSGKMFQFGMFALEQFKGRLHEWPQYCSHIVQIPHLREGYAELVSEIETAMHESQSRTASGTPPATTNDQNGSATAATSREASGVSATHSSSSSASSLELPAPIIPVDSKPRVAEFGPLLGRAVTDEEDDQDPEAPPDKLLDRIQFLINNLAPSNVESKSQELKELLEPKYFDWLAHYLVVKRISTQANYHSLYLNFLDNLGEYGKGLVEAILDSAYRNIGKLLRSPKITTSSSERSYLKNLGIWLGQITLARNRPILQIMLDCKELLLQGYETGKLIAVAPFLSKTLEGAKNSIVFRPPNPWLMGLLGVFRSVYNVEGLKMNIKFEVEVLCKNLGVRLEDIPIKDKELAKRVAPVKERNPDFNIKAAAVKSSSIIPSSGVVGTPDAKGLSIPTTGEGARHNVSGDEEATVIPNLAAYVTVNQSLTQLLQQSGQSGPLATLNNAALKRAVPIAVDRAIREIIQPVVERSVTIACITTKEIVAKDFAMESDENKMRKAGQLMVANLAGSLALVTCREPLRSSVSTHLRQILTTNATGSGEKLNEQDQNVIEQCVQICATDNLELGCMLIEKAATEKAVRDVDEAIAQHLNARRKHREQTGQPFYDMSIFGNNQRYPAGLPDQLRPKPGGIRPEIFQLYDNFQRMPRQSQAPGGMVSSSAIAPRQGSSEGDMQQGTQKPLGIDALSALATKLDSAVSTLLNSAGARAPEVKLQMLPLDHQISQLLGAVNQILPNISPAGEISRNLSQTEQDAVLGFSQSIFKRLYELNLGEPLRLEALVALLEKINVSCPKLGRDMGTWATYAPTNTEQQRRLHRTVLLLLIRSRLLAVNELDQFLAARADNGRNPVWVEFALLFIRTAFLERIASPSDFPKVIDLMTRIVDGRSQAGAQIIQAYRKPILRMLEEMRGLTQAGASQAQSSATQTGSTPPPISTTDQRRSGAAIQESSSLSPLSLSTYSTASRKVAEATEAFSLKDPPNAKHQVTQLLENWIRVDNEAAGNEKINAQFLQYLQQYGVGKVEEHTERFIRLSTLIVVDAVAKTATSGTNGRSLLNYAVSDVYCKLLMLMFKNLNSGCSADQINIQRLAMLNKILGCTVRTMMWDIEKTKARGGPWDQRPWYRILMNLVIDVNKPDPELESIRLGLLSVFAAAFHVAQPLVVPSFSFSWFELVSHRHFLPNLLLVEGQKGWNTAHQLLIDYLLFLEPYMNIGEMTPPVKKLYEGTLRVFLVLLHDFPSFLAGYYLSFCNVIPATCLQLRNLILSASPKGMNPPDPFTPNLKIDLLPEISQAPVILSNVVGPIEGFRTHLDSFLKDGLRRDFLSALPSLLTKESSAEIDFPKVSSLVLYVGIHALARLQNTQISLSRTPEMEVLQTLMEFDDKGRYHCLNAIANQLRYPSSHTHYFSCVMLYIFSESKNVAVKEQVTRVLLERLILHRPHPWGLLITFIELIKNQRYGFWNYPFTRCAAEIEKVFESVARSVMSPGSISAGGEE</sequence>
<evidence type="ECO:0000259" key="10">
    <source>
        <dbReference type="Pfam" id="PF16417"/>
    </source>
</evidence>
<feature type="compositionally biased region" description="Polar residues" evidence="6">
    <location>
        <begin position="850"/>
        <end position="875"/>
    </location>
</feature>
<name>A0A9K3M8N5_9STRA</name>
<evidence type="ECO:0000313" key="13">
    <source>
        <dbReference type="EMBL" id="KAG7374281.1"/>
    </source>
</evidence>
<feature type="domain" description="CCR4-NOT transcription complex subunit 1 TTP binding" evidence="10">
    <location>
        <begin position="674"/>
        <end position="850"/>
    </location>
</feature>
<dbReference type="Pfam" id="PF16415">
    <property type="entry name" value="CNOT1_CAF1_bind"/>
    <property type="match status" value="1"/>
</dbReference>
<feature type="region of interest" description="Disordered" evidence="6">
    <location>
        <begin position="845"/>
        <end position="892"/>
    </location>
</feature>
<dbReference type="Pfam" id="PF25097">
    <property type="entry name" value="ARM_Cnot1"/>
    <property type="match status" value="1"/>
</dbReference>
<evidence type="ECO:0000259" key="9">
    <source>
        <dbReference type="Pfam" id="PF16415"/>
    </source>
</evidence>